<organism evidence="1 2">
    <name type="scientific">Sphaerodactylus townsendi</name>
    <dbReference type="NCBI Taxonomy" id="933632"/>
    <lineage>
        <taxon>Eukaryota</taxon>
        <taxon>Metazoa</taxon>
        <taxon>Chordata</taxon>
        <taxon>Craniata</taxon>
        <taxon>Vertebrata</taxon>
        <taxon>Euteleostomi</taxon>
        <taxon>Lepidosauria</taxon>
        <taxon>Squamata</taxon>
        <taxon>Bifurcata</taxon>
        <taxon>Gekkota</taxon>
        <taxon>Sphaerodactylidae</taxon>
        <taxon>Sphaerodactylus</taxon>
    </lineage>
</organism>
<dbReference type="EMBL" id="CM037614">
    <property type="protein sequence ID" value="KAH8015816.1"/>
    <property type="molecule type" value="Genomic_DNA"/>
</dbReference>
<gene>
    <name evidence="1" type="ORF">K3G42_009050</name>
</gene>
<evidence type="ECO:0000313" key="2">
    <source>
        <dbReference type="Proteomes" id="UP000827872"/>
    </source>
</evidence>
<sequence>MHCLSSVPFRFLLFPSPTTLHSSTQRTNLSLRSSFDKIFKCQEKKKTLVGEELHKHTQFTCFGAEEYIFPSKLEEDAIVAKHCLSFSAHINIAEVEPENGFQAIWRPGIVWSG</sequence>
<protein>
    <submittedName>
        <fullName evidence="1">Uncharacterized protein</fullName>
    </submittedName>
</protein>
<accession>A0ACB8G959</accession>
<name>A0ACB8G959_9SAUR</name>
<evidence type="ECO:0000313" key="1">
    <source>
        <dbReference type="EMBL" id="KAH8015816.1"/>
    </source>
</evidence>
<keyword evidence="2" id="KW-1185">Reference proteome</keyword>
<comment type="caution">
    <text evidence="1">The sequence shown here is derived from an EMBL/GenBank/DDBJ whole genome shotgun (WGS) entry which is preliminary data.</text>
</comment>
<proteinExistence type="predicted"/>
<reference evidence="1" key="1">
    <citation type="submission" date="2021-08" db="EMBL/GenBank/DDBJ databases">
        <title>The first chromosome-level gecko genome reveals the dynamic sex chromosomes of Neotropical dwarf geckos (Sphaerodactylidae: Sphaerodactylus).</title>
        <authorList>
            <person name="Pinto B.J."/>
            <person name="Keating S.E."/>
            <person name="Gamble T."/>
        </authorList>
    </citation>
    <scope>NUCLEOTIDE SEQUENCE</scope>
    <source>
        <strain evidence="1">TG3544</strain>
    </source>
</reference>
<dbReference type="Proteomes" id="UP000827872">
    <property type="component" value="Linkage Group LG01"/>
</dbReference>